<evidence type="ECO:0000256" key="2">
    <source>
        <dbReference type="ARBA" id="ARBA00003131"/>
    </source>
</evidence>
<comment type="catalytic activity">
    <reaction evidence="1">
        <text>(S)-malate = fumarate + H2O</text>
        <dbReference type="Rhea" id="RHEA:12460"/>
        <dbReference type="ChEBI" id="CHEBI:15377"/>
        <dbReference type="ChEBI" id="CHEBI:15589"/>
        <dbReference type="ChEBI" id="CHEBI:29806"/>
        <dbReference type="EC" id="4.2.1.2"/>
    </reaction>
</comment>
<evidence type="ECO:0000256" key="3">
    <source>
        <dbReference type="ARBA" id="ARBA00010181"/>
    </source>
</evidence>
<protein>
    <recommendedName>
        <fullName evidence="5">Fumarase D</fullName>
        <ecNumber evidence="4">4.2.1.2</ecNumber>
    </recommendedName>
</protein>
<evidence type="ECO:0000256" key="1">
    <source>
        <dbReference type="ARBA" id="ARBA00000929"/>
    </source>
</evidence>
<name>A0ABX0R5S6_9GAMM</name>
<dbReference type="EC" id="4.2.1.2" evidence="4"/>
<gene>
    <name evidence="7" type="ORF">F3J38_26165</name>
</gene>
<accession>A0ABX0R5S6</accession>
<sequence length="74" mass="8564">MQKTEQQHQDLEEVYRMTGAIVLALADCVLETTRLRIAGYFREELAITGKWSPRIMLAMQNVIAMLEILPDRDK</sequence>
<comment type="similarity">
    <text evidence="3">Belongs to the FumD family.</text>
</comment>
<dbReference type="RefSeq" id="WP_167144029.1">
    <property type="nucleotide sequence ID" value="NZ_VWXD01000018.1"/>
</dbReference>
<dbReference type="EMBL" id="VWXD01000018">
    <property type="protein sequence ID" value="NIF03490.1"/>
    <property type="molecule type" value="Genomic_DNA"/>
</dbReference>
<evidence type="ECO:0000313" key="8">
    <source>
        <dbReference type="Proteomes" id="UP000780690"/>
    </source>
</evidence>
<proteinExistence type="inferred from homology"/>
<reference evidence="7 8" key="1">
    <citation type="journal article" date="2019" name="bioRxiv">
        <title>Bacteria contribute to plant secondary compound degradation in a generalist herbivore system.</title>
        <authorList>
            <person name="Francoeur C.B."/>
            <person name="Khadempour L."/>
            <person name="Moreira-Soto R.D."/>
            <person name="Gotting K."/>
            <person name="Book A.J."/>
            <person name="Pinto-Tomas A.A."/>
            <person name="Keefover-Ring K."/>
            <person name="Currie C.R."/>
        </authorList>
    </citation>
    <scope>NUCLEOTIDE SEQUENCE [LARGE SCALE GENOMIC DNA]</scope>
    <source>
        <strain evidence="7 8">Acro-805</strain>
    </source>
</reference>
<keyword evidence="8" id="KW-1185">Reference proteome</keyword>
<dbReference type="InterPro" id="IPR024493">
    <property type="entry name" value="FumD"/>
</dbReference>
<dbReference type="Pfam" id="PF10965">
    <property type="entry name" value="DUF2767"/>
    <property type="match status" value="1"/>
</dbReference>
<evidence type="ECO:0000256" key="5">
    <source>
        <dbReference type="ARBA" id="ARBA00015109"/>
    </source>
</evidence>
<evidence type="ECO:0000256" key="4">
    <source>
        <dbReference type="ARBA" id="ARBA00012921"/>
    </source>
</evidence>
<comment type="caution">
    <text evidence="7">The sequence shown here is derived from an EMBL/GenBank/DDBJ whole genome shotgun (WGS) entry which is preliminary data.</text>
</comment>
<keyword evidence="6" id="KW-0456">Lyase</keyword>
<evidence type="ECO:0000256" key="6">
    <source>
        <dbReference type="ARBA" id="ARBA00023239"/>
    </source>
</evidence>
<evidence type="ECO:0000313" key="7">
    <source>
        <dbReference type="EMBL" id="NIF03490.1"/>
    </source>
</evidence>
<comment type="function">
    <text evidence="2">In vitro catalyzes the addition of water to fumarate, forming malate. Cannot catalyze the reverse reaction. Cannot use the cis-isomer maleate as substrate.</text>
</comment>
<organism evidence="7 8">
    <name type="scientific">Candidatus Pantoea formicae</name>
    <dbReference type="NCBI Taxonomy" id="2608355"/>
    <lineage>
        <taxon>Bacteria</taxon>
        <taxon>Pseudomonadati</taxon>
        <taxon>Pseudomonadota</taxon>
        <taxon>Gammaproteobacteria</taxon>
        <taxon>Enterobacterales</taxon>
        <taxon>Erwiniaceae</taxon>
        <taxon>Pantoea</taxon>
    </lineage>
</organism>
<dbReference type="Proteomes" id="UP000780690">
    <property type="component" value="Unassembled WGS sequence"/>
</dbReference>